<name>A0A1C7MVR2_9FUNG</name>
<keyword evidence="3" id="KW-0732">Signal</keyword>
<sequence>MGSPGFLTNPMFNMGFLLVAMQLAKKVDWEDPNVLTYARIGYYSAQALVVAMAYGLITLIKKKNDTTVLTYNAPTKPSLSAPTESTAPETVTTTVRDYDVDQVQQFIRSSVTSIFIISLMHFQFKFTQPLLMQSILPIKNLLTHKEALIHLWGDAPEGNLARPFTADSPFGGLANLLGGGSDNAATPAAASGDANSTTEHRHQD</sequence>
<feature type="region of interest" description="Disordered" evidence="1">
    <location>
        <begin position="181"/>
        <end position="204"/>
    </location>
</feature>
<dbReference type="PANTHER" id="PTHR28112:SF1">
    <property type="entry name" value="SRP-INDEPENDENT TARGETING PROTEIN 3"/>
    <property type="match status" value="1"/>
</dbReference>
<dbReference type="InterPro" id="IPR012098">
    <property type="entry name" value="SND3_fun"/>
</dbReference>
<dbReference type="STRING" id="101091.A0A1C7MVR2"/>
<organism evidence="4 5">
    <name type="scientific">Choanephora cucurbitarum</name>
    <dbReference type="NCBI Taxonomy" id="101091"/>
    <lineage>
        <taxon>Eukaryota</taxon>
        <taxon>Fungi</taxon>
        <taxon>Fungi incertae sedis</taxon>
        <taxon>Mucoromycota</taxon>
        <taxon>Mucoromycotina</taxon>
        <taxon>Mucoromycetes</taxon>
        <taxon>Mucorales</taxon>
        <taxon>Mucorineae</taxon>
        <taxon>Choanephoraceae</taxon>
        <taxon>Choanephoroideae</taxon>
        <taxon>Choanephora</taxon>
    </lineage>
</organism>
<dbReference type="GO" id="GO:0005783">
    <property type="term" value="C:endoplasmic reticulum"/>
    <property type="evidence" value="ECO:0007669"/>
    <property type="project" value="InterPro"/>
</dbReference>
<dbReference type="InParanoid" id="A0A1C7MVR2"/>
<accession>A0A1C7MVR2</accession>
<dbReference type="OrthoDB" id="18139at2759"/>
<evidence type="ECO:0000313" key="5">
    <source>
        <dbReference type="Proteomes" id="UP000093000"/>
    </source>
</evidence>
<keyword evidence="5" id="KW-1185">Reference proteome</keyword>
<dbReference type="GO" id="GO:0045047">
    <property type="term" value="P:protein targeting to ER"/>
    <property type="evidence" value="ECO:0007669"/>
    <property type="project" value="InterPro"/>
</dbReference>
<proteinExistence type="predicted"/>
<dbReference type="GO" id="GO:0005739">
    <property type="term" value="C:mitochondrion"/>
    <property type="evidence" value="ECO:0007669"/>
    <property type="project" value="TreeGrafter"/>
</dbReference>
<comment type="caution">
    <text evidence="4">The sequence shown here is derived from an EMBL/GenBank/DDBJ whole genome shotgun (WGS) entry which is preliminary data.</text>
</comment>
<evidence type="ECO:0000256" key="2">
    <source>
        <dbReference type="SAM" id="Phobius"/>
    </source>
</evidence>
<feature type="chain" id="PRO_5008889331" evidence="3">
    <location>
        <begin position="30"/>
        <end position="204"/>
    </location>
</feature>
<dbReference type="EMBL" id="LUGH01001537">
    <property type="protein sequence ID" value="OBZ80995.1"/>
    <property type="molecule type" value="Genomic_DNA"/>
</dbReference>
<gene>
    <name evidence="4" type="primary">PHO88_1</name>
    <name evidence="4" type="ORF">A0J61_10956</name>
</gene>
<feature type="transmembrane region" description="Helical" evidence="2">
    <location>
        <begin position="40"/>
        <end position="60"/>
    </location>
</feature>
<dbReference type="Proteomes" id="UP000093000">
    <property type="component" value="Unassembled WGS sequence"/>
</dbReference>
<feature type="signal peptide" evidence="3">
    <location>
        <begin position="1"/>
        <end position="29"/>
    </location>
</feature>
<evidence type="ECO:0000256" key="1">
    <source>
        <dbReference type="SAM" id="MobiDB-lite"/>
    </source>
</evidence>
<dbReference type="Pfam" id="PF10032">
    <property type="entry name" value="Pho88"/>
    <property type="match status" value="1"/>
</dbReference>
<protein>
    <submittedName>
        <fullName evidence="4">Inorganic phosphate transport protein PHO88</fullName>
    </submittedName>
</protein>
<keyword evidence="2" id="KW-1133">Transmembrane helix</keyword>
<keyword evidence="2" id="KW-0812">Transmembrane</keyword>
<evidence type="ECO:0000256" key="3">
    <source>
        <dbReference type="SAM" id="SignalP"/>
    </source>
</evidence>
<reference evidence="4 5" key="1">
    <citation type="submission" date="2016-03" db="EMBL/GenBank/DDBJ databases">
        <title>Choanephora cucurbitarum.</title>
        <authorList>
            <person name="Min B."/>
            <person name="Park H."/>
            <person name="Park J.-H."/>
            <person name="Shin H.-D."/>
            <person name="Choi I.-G."/>
        </authorList>
    </citation>
    <scope>NUCLEOTIDE SEQUENCE [LARGE SCALE GENOMIC DNA]</scope>
    <source>
        <strain evidence="4 5">KUS-F28377</strain>
    </source>
</reference>
<evidence type="ECO:0000313" key="4">
    <source>
        <dbReference type="EMBL" id="OBZ80995.1"/>
    </source>
</evidence>
<dbReference type="AlphaFoldDB" id="A0A1C7MVR2"/>
<dbReference type="PANTHER" id="PTHR28112">
    <property type="entry name" value="SRP-INDEPENDENT TARGETING PROTEIN 3"/>
    <property type="match status" value="1"/>
</dbReference>
<keyword evidence="2" id="KW-0472">Membrane</keyword>